<dbReference type="EMBL" id="MU277241">
    <property type="protein sequence ID" value="KAI0057923.1"/>
    <property type="molecule type" value="Genomic_DNA"/>
</dbReference>
<dbReference type="Proteomes" id="UP000814140">
    <property type="component" value="Unassembled WGS sequence"/>
</dbReference>
<proteinExistence type="predicted"/>
<organism evidence="1 2">
    <name type="scientific">Artomyces pyxidatus</name>
    <dbReference type="NCBI Taxonomy" id="48021"/>
    <lineage>
        <taxon>Eukaryota</taxon>
        <taxon>Fungi</taxon>
        <taxon>Dikarya</taxon>
        <taxon>Basidiomycota</taxon>
        <taxon>Agaricomycotina</taxon>
        <taxon>Agaricomycetes</taxon>
        <taxon>Russulales</taxon>
        <taxon>Auriscalpiaceae</taxon>
        <taxon>Artomyces</taxon>
    </lineage>
</organism>
<protein>
    <submittedName>
        <fullName evidence="1">Uncharacterized protein</fullName>
    </submittedName>
</protein>
<name>A0ACB8SQ09_9AGAM</name>
<evidence type="ECO:0000313" key="1">
    <source>
        <dbReference type="EMBL" id="KAI0057923.1"/>
    </source>
</evidence>
<gene>
    <name evidence="1" type="ORF">BV25DRAFT_1919785</name>
</gene>
<reference evidence="1" key="2">
    <citation type="journal article" date="2022" name="New Phytol.">
        <title>Evolutionary transition to the ectomycorrhizal habit in the genomes of a hyperdiverse lineage of mushroom-forming fungi.</title>
        <authorList>
            <person name="Looney B."/>
            <person name="Miyauchi S."/>
            <person name="Morin E."/>
            <person name="Drula E."/>
            <person name="Courty P.E."/>
            <person name="Kohler A."/>
            <person name="Kuo A."/>
            <person name="LaButti K."/>
            <person name="Pangilinan J."/>
            <person name="Lipzen A."/>
            <person name="Riley R."/>
            <person name="Andreopoulos W."/>
            <person name="He G."/>
            <person name="Johnson J."/>
            <person name="Nolan M."/>
            <person name="Tritt A."/>
            <person name="Barry K.W."/>
            <person name="Grigoriev I.V."/>
            <person name="Nagy L.G."/>
            <person name="Hibbett D."/>
            <person name="Henrissat B."/>
            <person name="Matheny P.B."/>
            <person name="Labbe J."/>
            <person name="Martin F.M."/>
        </authorList>
    </citation>
    <scope>NUCLEOTIDE SEQUENCE</scope>
    <source>
        <strain evidence="1">HHB10654</strain>
    </source>
</reference>
<reference evidence="1" key="1">
    <citation type="submission" date="2021-03" db="EMBL/GenBank/DDBJ databases">
        <authorList>
            <consortium name="DOE Joint Genome Institute"/>
            <person name="Ahrendt S."/>
            <person name="Looney B.P."/>
            <person name="Miyauchi S."/>
            <person name="Morin E."/>
            <person name="Drula E."/>
            <person name="Courty P.E."/>
            <person name="Chicoki N."/>
            <person name="Fauchery L."/>
            <person name="Kohler A."/>
            <person name="Kuo A."/>
            <person name="Labutti K."/>
            <person name="Pangilinan J."/>
            <person name="Lipzen A."/>
            <person name="Riley R."/>
            <person name="Andreopoulos W."/>
            <person name="He G."/>
            <person name="Johnson J."/>
            <person name="Barry K.W."/>
            <person name="Grigoriev I.V."/>
            <person name="Nagy L."/>
            <person name="Hibbett D."/>
            <person name="Henrissat B."/>
            <person name="Matheny P.B."/>
            <person name="Labbe J."/>
            <person name="Martin F."/>
        </authorList>
    </citation>
    <scope>NUCLEOTIDE SEQUENCE</scope>
    <source>
        <strain evidence="1">HHB10654</strain>
    </source>
</reference>
<sequence>MDSGFPEPPLPSATHVRWRRSDVPDAVISLLALCPRLVKLTDKSRVASATPVQVAQIEKMKLGIQVLECGCTPLFQLAEI</sequence>
<keyword evidence="2" id="KW-1185">Reference proteome</keyword>
<evidence type="ECO:0000313" key="2">
    <source>
        <dbReference type="Proteomes" id="UP000814140"/>
    </source>
</evidence>
<accession>A0ACB8SQ09</accession>
<comment type="caution">
    <text evidence="1">The sequence shown here is derived from an EMBL/GenBank/DDBJ whole genome shotgun (WGS) entry which is preliminary data.</text>
</comment>